<dbReference type="RefSeq" id="WP_071249771.1">
    <property type="nucleotide sequence ID" value="NZ_NBYN01000014.1"/>
</dbReference>
<dbReference type="PROSITE" id="PS50893">
    <property type="entry name" value="ABC_TRANSPORTER_2"/>
    <property type="match status" value="1"/>
</dbReference>
<gene>
    <name evidence="7" type="ORF">B7O87_03405</name>
</gene>
<proteinExistence type="inferred from homology"/>
<sequence length="258" mass="28910">MSITSSDAKIAVEFRDVSFEINHRLLVSKLNLQINQGEALILLGRSGSGKTTTLKLINHLLKPTQGEVSVQGLSTNDWDVIKLRRSIGYVIQETGLFPHFNVAENIGIVPSLEKWPSKKIKIRVHEMLDLVGLEPTKFAERYPHQLSGGQKQRIGVARALAADPPILLMDEPFGALDPITRLELQQQFQYLQRQLGKTVIFVTHDIQEAFFLASRIGLMYEGSLVALGTKREFIQSQHGEAKAFLACLTAAHHWEHNN</sequence>
<dbReference type="EMBL" id="NBYN01000014">
    <property type="protein sequence ID" value="OSO94227.1"/>
    <property type="molecule type" value="Genomic_DNA"/>
</dbReference>
<dbReference type="EC" id="7.6.2.9" evidence="5"/>
<dbReference type="PANTHER" id="PTHR43117">
    <property type="entry name" value="OSMOPROTECTANT IMPORT ATP-BINDING PROTEIN OSMV"/>
    <property type="match status" value="1"/>
</dbReference>
<evidence type="ECO:0000256" key="5">
    <source>
        <dbReference type="ARBA" id="ARBA00066388"/>
    </source>
</evidence>
<accession>A0A1X4GAY9</accession>
<evidence type="ECO:0000256" key="4">
    <source>
        <dbReference type="ARBA" id="ARBA00022840"/>
    </source>
</evidence>
<dbReference type="GO" id="GO:0016887">
    <property type="term" value="F:ATP hydrolysis activity"/>
    <property type="evidence" value="ECO:0007669"/>
    <property type="project" value="InterPro"/>
</dbReference>
<dbReference type="InterPro" id="IPR027417">
    <property type="entry name" value="P-loop_NTPase"/>
</dbReference>
<dbReference type="SMART" id="SM00382">
    <property type="entry name" value="AAA"/>
    <property type="match status" value="1"/>
</dbReference>
<dbReference type="AlphaFoldDB" id="A0A1X4GAY9"/>
<dbReference type="InterPro" id="IPR003439">
    <property type="entry name" value="ABC_transporter-like_ATP-bd"/>
</dbReference>
<organism evidence="7 8">
    <name type="scientific">Cylindrospermopsis raciborskii CENA303</name>
    <dbReference type="NCBI Taxonomy" id="1170769"/>
    <lineage>
        <taxon>Bacteria</taxon>
        <taxon>Bacillati</taxon>
        <taxon>Cyanobacteriota</taxon>
        <taxon>Cyanophyceae</taxon>
        <taxon>Nostocales</taxon>
        <taxon>Aphanizomenonaceae</taxon>
        <taxon>Cylindrospermopsis</taxon>
    </lineage>
</organism>
<keyword evidence="3" id="KW-0547">Nucleotide-binding</keyword>
<protein>
    <recommendedName>
        <fullName evidence="5">ABC-type quaternary amine transporter</fullName>
        <ecNumber evidence="5">7.6.2.9</ecNumber>
    </recommendedName>
</protein>
<evidence type="ECO:0000256" key="1">
    <source>
        <dbReference type="ARBA" id="ARBA00005417"/>
    </source>
</evidence>
<dbReference type="GO" id="GO:0015418">
    <property type="term" value="F:ABC-type quaternary ammonium compound transporting activity"/>
    <property type="evidence" value="ECO:0007669"/>
    <property type="project" value="UniProtKB-EC"/>
</dbReference>
<dbReference type="PANTHER" id="PTHR43117:SF4">
    <property type="entry name" value="OSMOPROTECTANT IMPORT ATP-BINDING PROTEIN OSMV"/>
    <property type="match status" value="1"/>
</dbReference>
<comment type="caution">
    <text evidence="7">The sequence shown here is derived from an EMBL/GenBank/DDBJ whole genome shotgun (WGS) entry which is preliminary data.</text>
</comment>
<dbReference type="InterPro" id="IPR017871">
    <property type="entry name" value="ABC_transporter-like_CS"/>
</dbReference>
<dbReference type="Proteomes" id="UP000192997">
    <property type="component" value="Unassembled WGS sequence"/>
</dbReference>
<dbReference type="PROSITE" id="PS00211">
    <property type="entry name" value="ABC_TRANSPORTER_1"/>
    <property type="match status" value="1"/>
</dbReference>
<dbReference type="Gene3D" id="3.40.50.300">
    <property type="entry name" value="P-loop containing nucleotide triphosphate hydrolases"/>
    <property type="match status" value="1"/>
</dbReference>
<evidence type="ECO:0000313" key="7">
    <source>
        <dbReference type="EMBL" id="OSO94227.1"/>
    </source>
</evidence>
<comment type="similarity">
    <text evidence="1">Belongs to the ABC transporter superfamily.</text>
</comment>
<keyword evidence="4 7" id="KW-0067">ATP-binding</keyword>
<feature type="domain" description="ABC transporter" evidence="6">
    <location>
        <begin position="12"/>
        <end position="246"/>
    </location>
</feature>
<evidence type="ECO:0000256" key="3">
    <source>
        <dbReference type="ARBA" id="ARBA00022741"/>
    </source>
</evidence>
<keyword evidence="2" id="KW-0813">Transport</keyword>
<dbReference type="FunFam" id="3.40.50.300:FF:000425">
    <property type="entry name" value="Probable ABC transporter, ATP-binding subunit"/>
    <property type="match status" value="1"/>
</dbReference>
<evidence type="ECO:0000256" key="2">
    <source>
        <dbReference type="ARBA" id="ARBA00022448"/>
    </source>
</evidence>
<dbReference type="GO" id="GO:0005524">
    <property type="term" value="F:ATP binding"/>
    <property type="evidence" value="ECO:0007669"/>
    <property type="project" value="UniProtKB-KW"/>
</dbReference>
<reference evidence="8" key="1">
    <citation type="submission" date="2017-04" db="EMBL/GenBank/DDBJ databases">
        <authorList>
            <person name="Abreu V.A."/>
            <person name="Popin R.V."/>
            <person name="Rigonato J."/>
            <person name="Andreote A.P."/>
            <person name="Schaker P.C."/>
            <person name="Hoff-Risseti C."/>
            <person name="Alvarenga D.O."/>
            <person name="Varani A.M."/>
            <person name="Fiore M.F."/>
        </authorList>
    </citation>
    <scope>NUCLEOTIDE SEQUENCE [LARGE SCALE GENOMIC DNA]</scope>
    <source>
        <strain evidence="8">CENA303</strain>
    </source>
</reference>
<dbReference type="Pfam" id="PF00005">
    <property type="entry name" value="ABC_tran"/>
    <property type="match status" value="1"/>
</dbReference>
<name>A0A1X4GAY9_9CYAN</name>
<evidence type="ECO:0000259" key="6">
    <source>
        <dbReference type="PROSITE" id="PS50893"/>
    </source>
</evidence>
<dbReference type="SUPFAM" id="SSF52540">
    <property type="entry name" value="P-loop containing nucleoside triphosphate hydrolases"/>
    <property type="match status" value="1"/>
</dbReference>
<evidence type="ECO:0000313" key="8">
    <source>
        <dbReference type="Proteomes" id="UP000192997"/>
    </source>
</evidence>
<dbReference type="InterPro" id="IPR003593">
    <property type="entry name" value="AAA+_ATPase"/>
</dbReference>